<dbReference type="GO" id="GO:0004519">
    <property type="term" value="F:endonuclease activity"/>
    <property type="evidence" value="ECO:0007669"/>
    <property type="project" value="UniProtKB-KW"/>
</dbReference>
<reference evidence="2 3" key="1">
    <citation type="submission" date="2021-05" db="EMBL/GenBank/DDBJ databases">
        <title>A Polyphasic approach of four new species of the genus Ohtaekwangia: Ohtaekwangia histidinii sp. nov., Ohtaekwangia cretensis sp. nov., Ohtaekwangia indiensis sp. nov., Ohtaekwangia reichenbachii sp. nov. from diverse environment.</title>
        <authorList>
            <person name="Octaviana S."/>
        </authorList>
    </citation>
    <scope>NUCLEOTIDE SEQUENCE [LARGE SCALE GENOMIC DNA]</scope>
    <source>
        <strain evidence="2 3">PWU20</strain>
    </source>
</reference>
<name>A0ABS5VY43_9BACT</name>
<dbReference type="InterPro" id="IPR012296">
    <property type="entry name" value="Nuclease_put_TT1808"/>
</dbReference>
<keyword evidence="2" id="KW-0255">Endonuclease</keyword>
<dbReference type="EMBL" id="JAHESD010000099">
    <property type="protein sequence ID" value="MBT1706323.1"/>
    <property type="molecule type" value="Genomic_DNA"/>
</dbReference>
<dbReference type="CDD" id="cd06260">
    <property type="entry name" value="DUF820-like"/>
    <property type="match status" value="1"/>
</dbReference>
<dbReference type="InterPro" id="IPR008538">
    <property type="entry name" value="Uma2"/>
</dbReference>
<evidence type="ECO:0000313" key="2">
    <source>
        <dbReference type="EMBL" id="MBT1706323.1"/>
    </source>
</evidence>
<keyword evidence="2" id="KW-0378">Hydrolase</keyword>
<accession>A0ABS5VY43</accession>
<gene>
    <name evidence="2" type="ORF">KK060_23800</name>
</gene>
<comment type="caution">
    <text evidence="2">The sequence shown here is derived from an EMBL/GenBank/DDBJ whole genome shotgun (WGS) entry which is preliminary data.</text>
</comment>
<keyword evidence="3" id="KW-1185">Reference proteome</keyword>
<feature type="domain" description="Putative restriction endonuclease" evidence="1">
    <location>
        <begin position="3"/>
        <end position="113"/>
    </location>
</feature>
<proteinExistence type="predicted"/>
<keyword evidence="2" id="KW-0540">Nuclease</keyword>
<dbReference type="Gene3D" id="3.90.1570.10">
    <property type="entry name" value="tt1808, chain A"/>
    <property type="match status" value="1"/>
</dbReference>
<protein>
    <submittedName>
        <fullName evidence="2">Uma2 family endonuclease</fullName>
    </submittedName>
</protein>
<evidence type="ECO:0000259" key="1">
    <source>
        <dbReference type="Pfam" id="PF05685"/>
    </source>
</evidence>
<dbReference type="Pfam" id="PF05685">
    <property type="entry name" value="Uma2"/>
    <property type="match status" value="1"/>
</dbReference>
<evidence type="ECO:0000313" key="3">
    <source>
        <dbReference type="Proteomes" id="UP000772618"/>
    </source>
</evidence>
<dbReference type="PANTHER" id="PTHR34107">
    <property type="entry name" value="SLL0198 PROTEIN-RELATED"/>
    <property type="match status" value="1"/>
</dbReference>
<dbReference type="SUPFAM" id="SSF52980">
    <property type="entry name" value="Restriction endonuclease-like"/>
    <property type="match status" value="1"/>
</dbReference>
<dbReference type="PANTHER" id="PTHR34107:SF4">
    <property type="entry name" value="SLL1222 PROTEIN"/>
    <property type="match status" value="1"/>
</dbReference>
<organism evidence="2 3">
    <name type="scientific">Chryseosolibacter indicus</name>
    <dbReference type="NCBI Taxonomy" id="2782351"/>
    <lineage>
        <taxon>Bacteria</taxon>
        <taxon>Pseudomonadati</taxon>
        <taxon>Bacteroidota</taxon>
        <taxon>Cytophagia</taxon>
        <taxon>Cytophagales</taxon>
        <taxon>Chryseotaleaceae</taxon>
        <taxon>Chryseosolibacter</taxon>
    </lineage>
</organism>
<dbReference type="RefSeq" id="WP_254157547.1">
    <property type="nucleotide sequence ID" value="NZ_JAHESD010000099.1"/>
</dbReference>
<dbReference type="InterPro" id="IPR011335">
    <property type="entry name" value="Restrct_endonuc-II-like"/>
</dbReference>
<dbReference type="Proteomes" id="UP000772618">
    <property type="component" value="Unassembled WGS sequence"/>
</dbReference>
<sequence>MNLSIEIGGFLKRTKKGTLLAAPCDVYLDEHSNVVQPDLVVVLQENHSMVKDYIKGTPDLIIEILSPGSYHYDTGKKKELYERFGVKEYWLIDPATQEATGFELKGKYIEIGRFNGKISSKLLSKEFSFES</sequence>